<evidence type="ECO:0000256" key="5">
    <source>
        <dbReference type="ARBA" id="ARBA00022475"/>
    </source>
</evidence>
<feature type="domain" description="ABC transmembrane type-1" evidence="11">
    <location>
        <begin position="60"/>
        <end position="252"/>
    </location>
</feature>
<evidence type="ECO:0000256" key="4">
    <source>
        <dbReference type="ARBA" id="ARBA00022448"/>
    </source>
</evidence>
<dbReference type="GO" id="GO:0022857">
    <property type="term" value="F:transmembrane transporter activity"/>
    <property type="evidence" value="ECO:0007669"/>
    <property type="project" value="InterPro"/>
</dbReference>
<comment type="function">
    <text evidence="1">Part of the binding-protein-dependent transport system for glutamine; probably responsible for the translocation of the substrate across the membrane.</text>
</comment>
<sequence>MSNLFIVYNKFNEHKKITLKVYAFNAFLLTFLLFLFFYLSFLSASYNFDFGAIYEYKDKMIKGFFTSFFVSILSLIVGVFFALILCYMSLCRIVLFNMFARVFIELVRGTPLLVQILLIYYIFADNFGLNNRYVCGVLILALFASAYICEIFRAGILSVENMQYQSAKALGLSEFEIYKSVIFPQALKNILAPLSGQLSNLIKDSSLLSVIAVSELTQNAQEINAFTFSTLEIYIPLALCYLVLTLPISMLSRRLEKSFS</sequence>
<evidence type="ECO:0000256" key="9">
    <source>
        <dbReference type="ARBA" id="ARBA00023136"/>
    </source>
</evidence>
<dbReference type="Pfam" id="PF00528">
    <property type="entry name" value="BPD_transp_1"/>
    <property type="match status" value="1"/>
</dbReference>
<keyword evidence="7" id="KW-0029">Amino-acid transport</keyword>
<evidence type="ECO:0000256" key="2">
    <source>
        <dbReference type="ARBA" id="ARBA00004429"/>
    </source>
</evidence>
<keyword evidence="4 10" id="KW-0813">Transport</keyword>
<evidence type="ECO:0000256" key="1">
    <source>
        <dbReference type="ARBA" id="ARBA00003159"/>
    </source>
</evidence>
<protein>
    <submittedName>
        <fullName evidence="12">Amino acid ABC transporter, permease protein</fullName>
    </submittedName>
</protein>
<dbReference type="GO" id="GO:0043190">
    <property type="term" value="C:ATP-binding cassette (ABC) transporter complex"/>
    <property type="evidence" value="ECO:0007669"/>
    <property type="project" value="InterPro"/>
</dbReference>
<dbReference type="PANTHER" id="PTHR30614">
    <property type="entry name" value="MEMBRANE COMPONENT OF AMINO ACID ABC TRANSPORTER"/>
    <property type="match status" value="1"/>
</dbReference>
<evidence type="ECO:0000256" key="10">
    <source>
        <dbReference type="RuleBase" id="RU363032"/>
    </source>
</evidence>
<keyword evidence="5" id="KW-1003">Cell membrane</keyword>
<feature type="transmembrane region" description="Helical" evidence="10">
    <location>
        <begin position="21"/>
        <end position="44"/>
    </location>
</feature>
<evidence type="ECO:0000256" key="3">
    <source>
        <dbReference type="ARBA" id="ARBA00010072"/>
    </source>
</evidence>
<feature type="transmembrane region" description="Helical" evidence="10">
    <location>
        <begin position="102"/>
        <end position="123"/>
    </location>
</feature>
<keyword evidence="9 10" id="KW-0472">Membrane</keyword>
<proteinExistence type="inferred from homology"/>
<feature type="transmembrane region" description="Helical" evidence="10">
    <location>
        <begin position="64"/>
        <end position="90"/>
    </location>
</feature>
<dbReference type="RefSeq" id="WP_039664076.1">
    <property type="nucleotide sequence ID" value="NZ_CP007772.1"/>
</dbReference>
<dbReference type="PANTHER" id="PTHR30614:SF20">
    <property type="entry name" value="GLUTAMINE TRANSPORT SYSTEM PERMEASE PROTEIN GLNP"/>
    <property type="match status" value="1"/>
</dbReference>
<dbReference type="HOGENOM" id="CLU_019602_1_1_7"/>
<dbReference type="InterPro" id="IPR043429">
    <property type="entry name" value="ArtM/GltK/GlnP/TcyL/YhdX-like"/>
</dbReference>
<dbReference type="OrthoDB" id="5470298at2"/>
<feature type="transmembrane region" description="Helical" evidence="10">
    <location>
        <begin position="233"/>
        <end position="252"/>
    </location>
</feature>
<keyword evidence="6 10" id="KW-0812">Transmembrane</keyword>
<name>A0A0A8HA02_9BACT</name>
<dbReference type="GO" id="GO:0006865">
    <property type="term" value="P:amino acid transport"/>
    <property type="evidence" value="ECO:0007669"/>
    <property type="project" value="UniProtKB-KW"/>
</dbReference>
<dbReference type="InterPro" id="IPR035906">
    <property type="entry name" value="MetI-like_sf"/>
</dbReference>
<keyword evidence="8 10" id="KW-1133">Transmembrane helix</keyword>
<dbReference type="EMBL" id="CP007772">
    <property type="protein sequence ID" value="AJC90901.1"/>
    <property type="molecule type" value="Genomic_DNA"/>
</dbReference>
<reference evidence="12 13" key="1">
    <citation type="journal article" date="2014" name="Genome Biol. Evol.">
        <title>Comparative Genomics of the Campylobacter lari Group.</title>
        <authorList>
            <person name="Miller W.G."/>
            <person name="Yee E."/>
            <person name="Chapman M.H."/>
            <person name="Smith T.P."/>
            <person name="Bono J.L."/>
            <person name="Huynh S."/>
            <person name="Parker C.T."/>
            <person name="Vandamme P."/>
            <person name="Luong K."/>
            <person name="Korlach J."/>
        </authorList>
    </citation>
    <scope>NUCLEOTIDE SEQUENCE [LARGE SCALE GENOMIC DNA]</scope>
    <source>
        <strain evidence="12 13">LMG 24374</strain>
    </source>
</reference>
<organism evidence="12 13">
    <name type="scientific">Campylobacter subantarcticus LMG 24374</name>
    <dbReference type="NCBI Taxonomy" id="1388751"/>
    <lineage>
        <taxon>Bacteria</taxon>
        <taxon>Pseudomonadati</taxon>
        <taxon>Campylobacterota</taxon>
        <taxon>Epsilonproteobacteria</taxon>
        <taxon>Campylobacterales</taxon>
        <taxon>Campylobacteraceae</taxon>
        <taxon>Campylobacter</taxon>
    </lineage>
</organism>
<dbReference type="InterPro" id="IPR000515">
    <property type="entry name" value="MetI-like"/>
</dbReference>
<comment type="similarity">
    <text evidence="3">Belongs to the binding-protein-dependent transport system permease family. HisMQ subfamily.</text>
</comment>
<evidence type="ECO:0000256" key="6">
    <source>
        <dbReference type="ARBA" id="ARBA00022692"/>
    </source>
</evidence>
<dbReference type="SUPFAM" id="SSF161098">
    <property type="entry name" value="MetI-like"/>
    <property type="match status" value="1"/>
</dbReference>
<dbReference type="CDD" id="cd06261">
    <property type="entry name" value="TM_PBP2"/>
    <property type="match status" value="1"/>
</dbReference>
<dbReference type="PROSITE" id="PS50928">
    <property type="entry name" value="ABC_TM1"/>
    <property type="match status" value="1"/>
</dbReference>
<evidence type="ECO:0000313" key="13">
    <source>
        <dbReference type="Proteomes" id="UP000031135"/>
    </source>
</evidence>
<evidence type="ECO:0000259" key="11">
    <source>
        <dbReference type="PROSITE" id="PS50928"/>
    </source>
</evidence>
<accession>A0A0A8HA02</accession>
<evidence type="ECO:0000256" key="8">
    <source>
        <dbReference type="ARBA" id="ARBA00022989"/>
    </source>
</evidence>
<dbReference type="Gene3D" id="1.10.3720.10">
    <property type="entry name" value="MetI-like"/>
    <property type="match status" value="1"/>
</dbReference>
<dbReference type="KEGG" id="csm:CSUB8521_1065"/>
<dbReference type="InterPro" id="IPR010065">
    <property type="entry name" value="AA_ABC_transptr_permease_3TM"/>
</dbReference>
<gene>
    <name evidence="12" type="ORF">CSUB8521_1065</name>
</gene>
<dbReference type="AlphaFoldDB" id="A0A0A8HA02"/>
<dbReference type="Proteomes" id="UP000031135">
    <property type="component" value="Chromosome"/>
</dbReference>
<evidence type="ECO:0000256" key="7">
    <source>
        <dbReference type="ARBA" id="ARBA00022970"/>
    </source>
</evidence>
<comment type="subcellular location">
    <subcellularLocation>
        <location evidence="2">Cell inner membrane</location>
        <topology evidence="2">Multi-pass membrane protein</topology>
    </subcellularLocation>
    <subcellularLocation>
        <location evidence="10">Cell membrane</location>
        <topology evidence="10">Multi-pass membrane protein</topology>
    </subcellularLocation>
</comment>
<dbReference type="NCBIfam" id="TIGR01726">
    <property type="entry name" value="HEQRo_perm_3TM"/>
    <property type="match status" value="1"/>
</dbReference>
<evidence type="ECO:0000313" key="12">
    <source>
        <dbReference type="EMBL" id="AJC90901.1"/>
    </source>
</evidence>
<feature type="transmembrane region" description="Helical" evidence="10">
    <location>
        <begin position="129"/>
        <end position="149"/>
    </location>
</feature>